<dbReference type="OrthoDB" id="637682at2759"/>
<organism evidence="1 2">
    <name type="scientific">Brassica carinata</name>
    <name type="common">Ethiopian mustard</name>
    <name type="synonym">Abyssinian cabbage</name>
    <dbReference type="NCBI Taxonomy" id="52824"/>
    <lineage>
        <taxon>Eukaryota</taxon>
        <taxon>Viridiplantae</taxon>
        <taxon>Streptophyta</taxon>
        <taxon>Embryophyta</taxon>
        <taxon>Tracheophyta</taxon>
        <taxon>Spermatophyta</taxon>
        <taxon>Magnoliopsida</taxon>
        <taxon>eudicotyledons</taxon>
        <taxon>Gunneridae</taxon>
        <taxon>Pentapetalae</taxon>
        <taxon>rosids</taxon>
        <taxon>malvids</taxon>
        <taxon>Brassicales</taxon>
        <taxon>Brassicaceae</taxon>
        <taxon>Brassiceae</taxon>
        <taxon>Brassica</taxon>
    </lineage>
</organism>
<accession>A0A8X7QYU7</accession>
<gene>
    <name evidence="1" type="ORF">Bca52824_058978</name>
</gene>
<dbReference type="EMBL" id="JAAMPC010000012">
    <property type="protein sequence ID" value="KAG2276423.1"/>
    <property type="molecule type" value="Genomic_DNA"/>
</dbReference>
<keyword evidence="2" id="KW-1185">Reference proteome</keyword>
<evidence type="ECO:0000313" key="1">
    <source>
        <dbReference type="EMBL" id="KAG2276423.1"/>
    </source>
</evidence>
<protein>
    <submittedName>
        <fullName evidence="1">Uncharacterized protein</fullName>
    </submittedName>
</protein>
<evidence type="ECO:0000313" key="2">
    <source>
        <dbReference type="Proteomes" id="UP000886595"/>
    </source>
</evidence>
<reference evidence="1 2" key="1">
    <citation type="submission" date="2020-02" db="EMBL/GenBank/DDBJ databases">
        <authorList>
            <person name="Ma Q."/>
            <person name="Huang Y."/>
            <person name="Song X."/>
            <person name="Pei D."/>
        </authorList>
    </citation>
    <scope>NUCLEOTIDE SEQUENCE [LARGE SCALE GENOMIC DNA]</scope>
    <source>
        <strain evidence="1">Sxm20200214</strain>
        <tissue evidence="1">Leaf</tissue>
    </source>
</reference>
<dbReference type="AlphaFoldDB" id="A0A8X7QYU7"/>
<name>A0A8X7QYU7_BRACI</name>
<dbReference type="Proteomes" id="UP000886595">
    <property type="component" value="Unassembled WGS sequence"/>
</dbReference>
<proteinExistence type="predicted"/>
<comment type="caution">
    <text evidence="1">The sequence shown here is derived from an EMBL/GenBank/DDBJ whole genome shotgun (WGS) entry which is preliminary data.</text>
</comment>
<sequence length="156" mass="17460">MFCNCSGTTEDNLNSQETTSFLCYLPVITGHFTLKKIKPYFSAVRAKCFAGETPDTGVLFREKLIYLHDLNIDPQKALRVNPSLRAAPISSVETLLSSTGLSRPTIDFHLRPALAFLKTQGFVGRDMITWRNTVLLVSSVERTLVPKNEYLEVGFT</sequence>